<dbReference type="SUPFAM" id="SSF53822">
    <property type="entry name" value="Periplasmic binding protein-like I"/>
    <property type="match status" value="1"/>
</dbReference>
<gene>
    <name evidence="5" type="ORF">GCM10023351_30200</name>
</gene>
<dbReference type="CDD" id="cd01392">
    <property type="entry name" value="HTH_LacI"/>
    <property type="match status" value="1"/>
</dbReference>
<dbReference type="InterPro" id="IPR028082">
    <property type="entry name" value="Peripla_BP_I"/>
</dbReference>
<feature type="domain" description="HTH lacI-type" evidence="4">
    <location>
        <begin position="9"/>
        <end position="65"/>
    </location>
</feature>
<dbReference type="Pfam" id="PF13377">
    <property type="entry name" value="Peripla_BP_3"/>
    <property type="match status" value="1"/>
</dbReference>
<evidence type="ECO:0000313" key="5">
    <source>
        <dbReference type="EMBL" id="GAA4782798.1"/>
    </source>
</evidence>
<dbReference type="Gene3D" id="1.10.260.40">
    <property type="entry name" value="lambda repressor-like DNA-binding domains"/>
    <property type="match status" value="1"/>
</dbReference>
<keyword evidence="6" id="KW-1185">Reference proteome</keyword>
<dbReference type="InterPro" id="IPR010982">
    <property type="entry name" value="Lambda_DNA-bd_dom_sf"/>
</dbReference>
<organism evidence="5 6">
    <name type="scientific">Microbacterium gilvum</name>
    <dbReference type="NCBI Taxonomy" id="1336204"/>
    <lineage>
        <taxon>Bacteria</taxon>
        <taxon>Bacillati</taxon>
        <taxon>Actinomycetota</taxon>
        <taxon>Actinomycetes</taxon>
        <taxon>Micrococcales</taxon>
        <taxon>Microbacteriaceae</taxon>
        <taxon>Microbacterium</taxon>
    </lineage>
</organism>
<dbReference type="SUPFAM" id="SSF47413">
    <property type="entry name" value="lambda repressor-like DNA-binding domains"/>
    <property type="match status" value="1"/>
</dbReference>
<name>A0ABP9ANH8_9MICO</name>
<proteinExistence type="predicted"/>
<dbReference type="PROSITE" id="PS50932">
    <property type="entry name" value="HTH_LACI_2"/>
    <property type="match status" value="1"/>
</dbReference>
<dbReference type="PANTHER" id="PTHR30146:SF153">
    <property type="entry name" value="LACTOSE OPERON REPRESSOR"/>
    <property type="match status" value="1"/>
</dbReference>
<dbReference type="PANTHER" id="PTHR30146">
    <property type="entry name" value="LACI-RELATED TRANSCRIPTIONAL REPRESSOR"/>
    <property type="match status" value="1"/>
</dbReference>
<dbReference type="RefSeq" id="WP_345440976.1">
    <property type="nucleotide sequence ID" value="NZ_BAABKO010000006.1"/>
</dbReference>
<dbReference type="Proteomes" id="UP001501645">
    <property type="component" value="Unassembled WGS sequence"/>
</dbReference>
<comment type="caution">
    <text evidence="5">The sequence shown here is derived from an EMBL/GenBank/DDBJ whole genome shotgun (WGS) entry which is preliminary data.</text>
</comment>
<keyword evidence="1" id="KW-0805">Transcription regulation</keyword>
<protein>
    <submittedName>
        <fullName evidence="5">LacI family DNA-binding transcriptional regulator</fullName>
    </submittedName>
</protein>
<dbReference type="GO" id="GO:0003677">
    <property type="term" value="F:DNA binding"/>
    <property type="evidence" value="ECO:0007669"/>
    <property type="project" value="UniProtKB-KW"/>
</dbReference>
<evidence type="ECO:0000313" key="6">
    <source>
        <dbReference type="Proteomes" id="UP001501645"/>
    </source>
</evidence>
<dbReference type="InterPro" id="IPR046335">
    <property type="entry name" value="LacI/GalR-like_sensor"/>
</dbReference>
<reference evidence="6" key="1">
    <citation type="journal article" date="2019" name="Int. J. Syst. Evol. Microbiol.">
        <title>The Global Catalogue of Microorganisms (GCM) 10K type strain sequencing project: providing services to taxonomists for standard genome sequencing and annotation.</title>
        <authorList>
            <consortium name="The Broad Institute Genomics Platform"/>
            <consortium name="The Broad Institute Genome Sequencing Center for Infectious Disease"/>
            <person name="Wu L."/>
            <person name="Ma J."/>
        </authorList>
    </citation>
    <scope>NUCLEOTIDE SEQUENCE [LARGE SCALE GENOMIC DNA]</scope>
    <source>
        <strain evidence="6">JCM 18537</strain>
    </source>
</reference>
<evidence type="ECO:0000256" key="1">
    <source>
        <dbReference type="ARBA" id="ARBA00023015"/>
    </source>
</evidence>
<evidence type="ECO:0000256" key="2">
    <source>
        <dbReference type="ARBA" id="ARBA00023125"/>
    </source>
</evidence>
<keyword evidence="3" id="KW-0804">Transcription</keyword>
<dbReference type="Pfam" id="PF00356">
    <property type="entry name" value="LacI"/>
    <property type="match status" value="1"/>
</dbReference>
<sequence>MASQESRRITAADVARASGVSRATVSYVLNDTPGQTIPESTRQRVQQAADELGYVPSIHARALASRSTGIVVIDSSTIPPGALVAGATRSLSRGLVDRGYVPVVNQYTGADEAGEVLVTLAQRLQPVAVVALGGLDPALTALLEQAGVERIVAPSPGDDPASERIGELAEVQIAYLADRGHRRVVYVTPAEPELAALAELRLAGARGAAAAHDVSLTAIPLHEQEHLADELARLHADGATAVAAYNDEVAVGVLGAAARAGVDVPGALAVIGIDDLPLARRTHPQLTTVSQSDGAAQLEIVDVDAVLAGRTAILPHPRPRVVVRGSA</sequence>
<evidence type="ECO:0000259" key="4">
    <source>
        <dbReference type="PROSITE" id="PS50932"/>
    </source>
</evidence>
<keyword evidence="2 5" id="KW-0238">DNA-binding</keyword>
<dbReference type="InterPro" id="IPR000843">
    <property type="entry name" value="HTH_LacI"/>
</dbReference>
<dbReference type="SMART" id="SM00354">
    <property type="entry name" value="HTH_LACI"/>
    <property type="match status" value="1"/>
</dbReference>
<evidence type="ECO:0000256" key="3">
    <source>
        <dbReference type="ARBA" id="ARBA00023163"/>
    </source>
</evidence>
<accession>A0ABP9ANH8</accession>
<dbReference type="Gene3D" id="3.40.50.2300">
    <property type="match status" value="2"/>
</dbReference>
<dbReference type="EMBL" id="BAABKO010000006">
    <property type="protein sequence ID" value="GAA4782798.1"/>
    <property type="molecule type" value="Genomic_DNA"/>
</dbReference>